<keyword evidence="1" id="KW-1133">Transmembrane helix</keyword>
<keyword evidence="1" id="KW-0472">Membrane</keyword>
<gene>
    <name evidence="2" type="ORF">M3D15_06905</name>
</gene>
<reference evidence="2 3" key="1">
    <citation type="submission" date="2022-04" db="EMBL/GenBank/DDBJ databases">
        <title>Human microbiome associated bacterial genomes.</title>
        <authorList>
            <person name="Sandstrom S."/>
            <person name="Salamzade R."/>
            <person name="Kalan L.R."/>
        </authorList>
    </citation>
    <scope>NUCLEOTIDE SEQUENCE [LARGE SCALE GENOMIC DNA]</scope>
    <source>
        <strain evidence="3">p3-SID1799</strain>
    </source>
</reference>
<organism evidence="2 3">
    <name type="scientific">Pseudoclavibacter albus</name>
    <dbReference type="NCBI Taxonomy" id="272241"/>
    <lineage>
        <taxon>Bacteria</taxon>
        <taxon>Bacillati</taxon>
        <taxon>Actinomycetota</taxon>
        <taxon>Actinomycetes</taxon>
        <taxon>Micrococcales</taxon>
        <taxon>Microbacteriaceae</taxon>
        <taxon>Pseudoclavibacter</taxon>
    </lineage>
</organism>
<protein>
    <recommendedName>
        <fullName evidence="4">PrgI family protein</fullName>
    </recommendedName>
</protein>
<proteinExistence type="predicted"/>
<dbReference type="Proteomes" id="UP001525379">
    <property type="component" value="Unassembled WGS sequence"/>
</dbReference>
<evidence type="ECO:0008006" key="4">
    <source>
        <dbReference type="Google" id="ProtNLM"/>
    </source>
</evidence>
<name>A0ABT2HXM6_9MICO</name>
<feature type="transmembrane region" description="Helical" evidence="1">
    <location>
        <begin position="21"/>
        <end position="42"/>
    </location>
</feature>
<dbReference type="EMBL" id="JALXSQ010000024">
    <property type="protein sequence ID" value="MCT2043060.1"/>
    <property type="molecule type" value="Genomic_DNA"/>
</dbReference>
<comment type="caution">
    <text evidence="2">The sequence shown here is derived from an EMBL/GenBank/DDBJ whole genome shotgun (WGS) entry which is preliminary data.</text>
</comment>
<accession>A0ABT2HXM6</accession>
<dbReference type="InterPro" id="IPR049978">
    <property type="entry name" value="SCO6880-like"/>
</dbReference>
<evidence type="ECO:0000313" key="2">
    <source>
        <dbReference type="EMBL" id="MCT2043060.1"/>
    </source>
</evidence>
<keyword evidence="1" id="KW-0812">Transmembrane</keyword>
<keyword evidence="3" id="KW-1185">Reference proteome</keyword>
<feature type="transmembrane region" description="Helical" evidence="1">
    <location>
        <begin position="48"/>
        <end position="66"/>
    </location>
</feature>
<sequence>MSESTAPRAYGNWTRPKSAGVVGLGFTGTVILMGSMLVLTFMMMAGQILMALAVLTGSVLLLAMLITRDASGRTMLGRTITKAGWWQAKSAKTHLYRSGPLGRTGWGTCQLPGVAARTSLSEWRDSLGRPFALVEARAAGTYTIVFASEPEGSSLVDQEQIDAWVAQWGHWLSSLTNEPGLESASVTIETAPDSGARLRRELRQNVDMNAPAFAKAAMEDIELQYPSGGASIRAYVALTYAATPKTAGRRRKPEDMARFLAPRVATLSSGLSATGAGAAHPVAAEELCEIVRVAYDPAAAPLIEDAHGLGEPTGLTWSDAGPAASQASWSNLRHDSALSVSWMMTEAPQSPIRAQTLLRLLTPSAVIPRKRVTFLYRPIDRGRAAKIVHNDVRDASFNLTSAQSQRADDALQLRKARATEEEEAAGAALLQFGILITATVTEEQARAARAEGERGFDFLEAQAESLVEEGSLAGHLQIRRVWGSQDAAFAAALPIGVNLRRHLRMPAELRDQVA</sequence>
<dbReference type="RefSeq" id="WP_260104332.1">
    <property type="nucleotide sequence ID" value="NZ_JALXSQ010000024.1"/>
</dbReference>
<evidence type="ECO:0000313" key="3">
    <source>
        <dbReference type="Proteomes" id="UP001525379"/>
    </source>
</evidence>
<dbReference type="NCBIfam" id="NF042935">
    <property type="entry name" value="SCO6880_fam"/>
    <property type="match status" value="1"/>
</dbReference>
<evidence type="ECO:0000256" key="1">
    <source>
        <dbReference type="SAM" id="Phobius"/>
    </source>
</evidence>